<comment type="caution">
    <text evidence="4">The sequence shown here is derived from an EMBL/GenBank/DDBJ whole genome shotgun (WGS) entry which is preliminary data.</text>
</comment>
<keyword evidence="2" id="KW-0119">Carbohydrate metabolism</keyword>
<protein>
    <submittedName>
        <fullName evidence="4">Fucose isomerase</fullName>
    </submittedName>
</protein>
<name>A0A1G1YN51_9BACT</name>
<dbReference type="InterPro" id="IPR009015">
    <property type="entry name" value="Fucose_isomerase_N/cen_sf"/>
</dbReference>
<dbReference type="EMBL" id="MHIP01000049">
    <property type="protein sequence ID" value="OGY53721.1"/>
    <property type="molecule type" value="Genomic_DNA"/>
</dbReference>
<reference evidence="4 5" key="1">
    <citation type="journal article" date="2016" name="Nat. Commun.">
        <title>Thousands of microbial genomes shed light on interconnected biogeochemical processes in an aquifer system.</title>
        <authorList>
            <person name="Anantharaman K."/>
            <person name="Brown C.T."/>
            <person name="Hug L.A."/>
            <person name="Sharon I."/>
            <person name="Castelle C.J."/>
            <person name="Probst A.J."/>
            <person name="Thomas B.C."/>
            <person name="Singh A."/>
            <person name="Wilkins M.J."/>
            <person name="Karaoz U."/>
            <person name="Brodie E.L."/>
            <person name="Williams K.H."/>
            <person name="Hubbard S.S."/>
            <person name="Banfield J.F."/>
        </authorList>
    </citation>
    <scope>NUCLEOTIDE SEQUENCE [LARGE SCALE GENOMIC DNA]</scope>
</reference>
<dbReference type="PANTHER" id="PTHR36120">
    <property type="entry name" value="FUCOSE ISOMERASE"/>
    <property type="match status" value="1"/>
</dbReference>
<organism evidence="4 5">
    <name type="scientific">Candidatus Buchananbacteria bacterium RIFCSPLOWO2_01_FULL_46_12</name>
    <dbReference type="NCBI Taxonomy" id="1797546"/>
    <lineage>
        <taxon>Bacteria</taxon>
        <taxon>Candidatus Buchananiibacteriota</taxon>
    </lineage>
</organism>
<dbReference type="PANTHER" id="PTHR36120:SF1">
    <property type="entry name" value="L-FUCOSE ISOMERASE C-TERMINAL DOMAIN-CONTAINING PROTEIN"/>
    <property type="match status" value="1"/>
</dbReference>
<accession>A0A1G1YN51</accession>
<evidence type="ECO:0000313" key="5">
    <source>
        <dbReference type="Proteomes" id="UP000176512"/>
    </source>
</evidence>
<evidence type="ECO:0000259" key="3">
    <source>
        <dbReference type="Pfam" id="PF02952"/>
    </source>
</evidence>
<proteinExistence type="predicted"/>
<dbReference type="Pfam" id="PF02952">
    <property type="entry name" value="Fucose_iso_C"/>
    <property type="match status" value="1"/>
</dbReference>
<dbReference type="SUPFAM" id="SSF53743">
    <property type="entry name" value="FucI/AraA N-terminal and middle domains"/>
    <property type="match status" value="1"/>
</dbReference>
<dbReference type="GO" id="GO:0008736">
    <property type="term" value="F:L-fucose isomerase activity"/>
    <property type="evidence" value="ECO:0007669"/>
    <property type="project" value="InterPro"/>
</dbReference>
<dbReference type="GO" id="GO:0005737">
    <property type="term" value="C:cytoplasm"/>
    <property type="evidence" value="ECO:0007669"/>
    <property type="project" value="InterPro"/>
</dbReference>
<dbReference type="Proteomes" id="UP000176512">
    <property type="component" value="Unassembled WGS sequence"/>
</dbReference>
<gene>
    <name evidence="4" type="ORF">A3A24_00945</name>
</gene>
<feature type="domain" description="L-fucose isomerase C-terminal" evidence="3">
    <location>
        <begin position="343"/>
        <end position="468"/>
    </location>
</feature>
<dbReference type="InterPro" id="IPR015888">
    <property type="entry name" value="Fuc_isomerase_C"/>
</dbReference>
<evidence type="ECO:0000313" key="4">
    <source>
        <dbReference type="EMBL" id="OGY53721.1"/>
    </source>
</evidence>
<sequence length="471" mass="51723">MQRRKPLTLALIVGTRGFFPSHLAESGRTIMIRALEQAGVKVVIPPFGATRSGAVESLEETHVFAEYFRQRADQIDGVLVSLPNFGDERAIANVIRWSGLKVPVLVQAFPDDPAKMTNADRRDSFCGKMSACNNLRQYGIRYSLTTNHTVDPESSAFQNDLARFAAICRIVGALKAVRIGAIGTRPAAFNTVRYSEQLLERSGISVETLDLSELLGWIKRMKDSERSVRRKLEAIRQYTNVQGVPSDSLIKMAKFGLAIDRWMADKELVATAIQCWTALEEFYGVVPCTIMSMMSNNLLPSACETDIAGLVGMLVLQSASGGPAALLDWNNNHGANPDKGVVFHCSNLPKSFFTEHQMDYQAIIAGTVGRENTYGTIVGSVAAGSFTYCRVGTDDNNGQIRAYVGQGDFTGEKLNTFGGYGVISVLRFQELLQFICREGFEHHVAATKALVADAVDEALTVYKGWNVYHHC</sequence>
<dbReference type="AlphaFoldDB" id="A0A1G1YN51"/>
<evidence type="ECO:0000256" key="1">
    <source>
        <dbReference type="ARBA" id="ARBA00023235"/>
    </source>
</evidence>
<keyword evidence="1 4" id="KW-0413">Isomerase</keyword>
<dbReference type="GO" id="GO:0006004">
    <property type="term" value="P:fucose metabolic process"/>
    <property type="evidence" value="ECO:0007669"/>
    <property type="project" value="InterPro"/>
</dbReference>
<evidence type="ECO:0000256" key="2">
    <source>
        <dbReference type="ARBA" id="ARBA00023277"/>
    </source>
</evidence>